<feature type="domain" description="Outer membrane protein beta-barrel" evidence="2">
    <location>
        <begin position="20"/>
        <end position="194"/>
    </location>
</feature>
<proteinExistence type="predicted"/>
<dbReference type="RefSeq" id="WP_009577430.1">
    <property type="nucleotide sequence ID" value="NZ_AMZN01000001.1"/>
</dbReference>
<evidence type="ECO:0000313" key="3">
    <source>
        <dbReference type="EMBL" id="ELR73842.1"/>
    </source>
</evidence>
<comment type="caution">
    <text evidence="3">The sequence shown here is derived from an EMBL/GenBank/DDBJ whole genome shotgun (WGS) entry which is preliminary data.</text>
</comment>
<dbReference type="OrthoDB" id="947434at2"/>
<dbReference type="SUPFAM" id="SSF56925">
    <property type="entry name" value="OMPA-like"/>
    <property type="match status" value="1"/>
</dbReference>
<dbReference type="AlphaFoldDB" id="L8K307"/>
<dbReference type="InterPro" id="IPR025665">
    <property type="entry name" value="Beta-barrel_OMP_2"/>
</dbReference>
<reference evidence="3 4" key="1">
    <citation type="submission" date="2012-12" db="EMBL/GenBank/DDBJ databases">
        <title>Genome assembly of Fulvivirga imtechensis AK7.</title>
        <authorList>
            <person name="Nupur N."/>
            <person name="Khatri I."/>
            <person name="Kumar R."/>
            <person name="Subramanian S."/>
            <person name="Pinnaka A."/>
        </authorList>
    </citation>
    <scope>NUCLEOTIDE SEQUENCE [LARGE SCALE GENOMIC DNA]</scope>
    <source>
        <strain evidence="3 4">AK7</strain>
    </source>
</reference>
<gene>
    <name evidence="3" type="ORF">C900_00006</name>
</gene>
<dbReference type="Pfam" id="PF13568">
    <property type="entry name" value="OMP_b-brl_2"/>
    <property type="match status" value="1"/>
</dbReference>
<dbReference type="Proteomes" id="UP000011135">
    <property type="component" value="Unassembled WGS sequence"/>
</dbReference>
<feature type="signal peptide" evidence="1">
    <location>
        <begin position="1"/>
        <end position="20"/>
    </location>
</feature>
<accession>L8K307</accession>
<dbReference type="eggNOG" id="COG3637">
    <property type="taxonomic scope" value="Bacteria"/>
</dbReference>
<feature type="chain" id="PRO_5003994406" description="Outer membrane protein beta-barrel domain-containing protein" evidence="1">
    <location>
        <begin position="21"/>
        <end position="218"/>
    </location>
</feature>
<keyword evidence="4" id="KW-1185">Reference proteome</keyword>
<evidence type="ECO:0000259" key="2">
    <source>
        <dbReference type="Pfam" id="PF13568"/>
    </source>
</evidence>
<organism evidence="3 4">
    <name type="scientific">Fulvivirga imtechensis AK7</name>
    <dbReference type="NCBI Taxonomy" id="1237149"/>
    <lineage>
        <taxon>Bacteria</taxon>
        <taxon>Pseudomonadati</taxon>
        <taxon>Bacteroidota</taxon>
        <taxon>Cytophagia</taxon>
        <taxon>Cytophagales</taxon>
        <taxon>Fulvivirgaceae</taxon>
        <taxon>Fulvivirga</taxon>
    </lineage>
</organism>
<evidence type="ECO:0000313" key="4">
    <source>
        <dbReference type="Proteomes" id="UP000011135"/>
    </source>
</evidence>
<dbReference type="Gene3D" id="2.40.160.60">
    <property type="entry name" value="Outer membrane protein transport protein (OMPP1/FadL/TodX)"/>
    <property type="match status" value="1"/>
</dbReference>
<sequence>MKKVLLSIFAVIAFAATSNAQVNFGVKAGLNLADLASSEDEFEADSKIGLHLGGYVELSLSDKFALQPELVYSAQGAKSEFSGEEDLGGGIIGTYSEEYNLKLNYLNVPVLFKFKPSESFYIGAGPQLGLLLSANSEYDYTVTASGISVSDSGEEDVKDEMKGMDLSFAIGAGLELESGLNFGLRYNYGLSDVYDKNEGDAVRNSVLQFSVGFRLTNN</sequence>
<evidence type="ECO:0000256" key="1">
    <source>
        <dbReference type="SAM" id="SignalP"/>
    </source>
</evidence>
<keyword evidence="1" id="KW-0732">Signal</keyword>
<dbReference type="InterPro" id="IPR011250">
    <property type="entry name" value="OMP/PagP_B-barrel"/>
</dbReference>
<protein>
    <recommendedName>
        <fullName evidence="2">Outer membrane protein beta-barrel domain-containing protein</fullName>
    </recommendedName>
</protein>
<dbReference type="EMBL" id="AMZN01000001">
    <property type="protein sequence ID" value="ELR73842.1"/>
    <property type="molecule type" value="Genomic_DNA"/>
</dbReference>
<dbReference type="STRING" id="1237149.C900_00006"/>
<name>L8K307_9BACT</name>